<dbReference type="NCBIfam" id="NF000658">
    <property type="entry name" value="PRK00029.1"/>
    <property type="match status" value="1"/>
</dbReference>
<proteinExistence type="inferred from homology"/>
<comment type="similarity">
    <text evidence="1 8">Belongs to the SELO family.</text>
</comment>
<comment type="catalytic activity">
    <reaction evidence="8">
        <text>L-tyrosyl-[protein] + ATP = O-(5'-adenylyl)-L-tyrosyl-[protein] + diphosphate</text>
        <dbReference type="Rhea" id="RHEA:54288"/>
        <dbReference type="Rhea" id="RHEA-COMP:10136"/>
        <dbReference type="Rhea" id="RHEA-COMP:13846"/>
        <dbReference type="ChEBI" id="CHEBI:30616"/>
        <dbReference type="ChEBI" id="CHEBI:33019"/>
        <dbReference type="ChEBI" id="CHEBI:46858"/>
        <dbReference type="ChEBI" id="CHEBI:83624"/>
        <dbReference type="EC" id="2.7.7.108"/>
    </reaction>
</comment>
<keyword evidence="7 8" id="KW-0460">Magnesium</keyword>
<feature type="binding site" evidence="8">
    <location>
        <position position="115"/>
    </location>
    <ligand>
        <name>ATP</name>
        <dbReference type="ChEBI" id="CHEBI:30616"/>
    </ligand>
</feature>
<evidence type="ECO:0000256" key="5">
    <source>
        <dbReference type="ARBA" id="ARBA00022741"/>
    </source>
</evidence>
<feature type="active site" description="Proton acceptor" evidence="8">
    <location>
        <position position="277"/>
    </location>
</feature>
<reference evidence="9 10" key="1">
    <citation type="journal article" date="2014" name="PLoS ONE">
        <title>Physiological and genomic features of a novel sulfur-oxidizing gammaproteobacterium belonging to a previously uncultivated symbiotic lineage isolated from a hydrothermal vent.</title>
        <authorList>
            <person name="Nunoura T."/>
            <person name="Takaki Y."/>
            <person name="Kazama H."/>
            <person name="Kakuta J."/>
            <person name="Shimamura S."/>
            <person name="Makita H."/>
            <person name="Hirai M."/>
            <person name="Miyazaki M."/>
            <person name="Takai K."/>
        </authorList>
    </citation>
    <scope>NUCLEOTIDE SEQUENCE [LARGE SCALE GENOMIC DNA]</scope>
    <source>
        <strain evidence="9 10">Hiromi1</strain>
    </source>
</reference>
<keyword evidence="5 8" id="KW-0547">Nucleotide-binding</keyword>
<dbReference type="HAMAP" id="MF_00692">
    <property type="entry name" value="SelO"/>
    <property type="match status" value="1"/>
</dbReference>
<dbReference type="GO" id="GO:0070733">
    <property type="term" value="F:AMPylase activity"/>
    <property type="evidence" value="ECO:0007669"/>
    <property type="project" value="UniProtKB-EC"/>
</dbReference>
<comment type="catalytic activity">
    <reaction evidence="8">
        <text>L-histidyl-[protein] + UTP = N(tele)-(5'-uridylyl)-L-histidyl-[protein] + diphosphate</text>
        <dbReference type="Rhea" id="RHEA:83891"/>
        <dbReference type="Rhea" id="RHEA-COMP:9745"/>
        <dbReference type="Rhea" id="RHEA-COMP:20239"/>
        <dbReference type="ChEBI" id="CHEBI:29979"/>
        <dbReference type="ChEBI" id="CHEBI:33019"/>
        <dbReference type="ChEBI" id="CHEBI:46398"/>
        <dbReference type="ChEBI" id="CHEBI:233474"/>
    </reaction>
</comment>
<evidence type="ECO:0000256" key="3">
    <source>
        <dbReference type="ARBA" id="ARBA00022695"/>
    </source>
</evidence>
<evidence type="ECO:0000256" key="8">
    <source>
        <dbReference type="HAMAP-Rule" id="MF_00692"/>
    </source>
</evidence>
<feature type="binding site" evidence="8">
    <location>
        <position position="278"/>
    </location>
    <ligand>
        <name>Mg(2+)</name>
        <dbReference type="ChEBI" id="CHEBI:18420"/>
    </ligand>
</feature>
<protein>
    <recommendedName>
        <fullName evidence="8">Protein nucleotidyltransferase YdiU</fullName>
        <ecNumber evidence="8">2.7.7.-</ecNumber>
    </recommendedName>
    <alternativeName>
        <fullName evidence="8">Protein adenylyltransferase YdiU</fullName>
        <ecNumber evidence="8">2.7.7.108</ecNumber>
    </alternativeName>
    <alternativeName>
        <fullName evidence="8">Protein uridylyltransferase YdiU</fullName>
        <ecNumber evidence="8">2.7.7.-</ecNumber>
    </alternativeName>
</protein>
<comment type="cofactor">
    <cofactor evidence="8">
        <name>Mg(2+)</name>
        <dbReference type="ChEBI" id="CHEBI:18420"/>
    </cofactor>
    <cofactor evidence="8">
        <name>Mn(2+)</name>
        <dbReference type="ChEBI" id="CHEBI:29035"/>
    </cofactor>
</comment>
<feature type="binding site" evidence="8">
    <location>
        <position position="208"/>
    </location>
    <ligand>
        <name>ATP</name>
        <dbReference type="ChEBI" id="CHEBI:30616"/>
    </ligand>
</feature>
<comment type="catalytic activity">
    <reaction evidence="8">
        <text>L-seryl-[protein] + ATP = 3-O-(5'-adenylyl)-L-seryl-[protein] + diphosphate</text>
        <dbReference type="Rhea" id="RHEA:58120"/>
        <dbReference type="Rhea" id="RHEA-COMP:9863"/>
        <dbReference type="Rhea" id="RHEA-COMP:15073"/>
        <dbReference type="ChEBI" id="CHEBI:29999"/>
        <dbReference type="ChEBI" id="CHEBI:30616"/>
        <dbReference type="ChEBI" id="CHEBI:33019"/>
        <dbReference type="ChEBI" id="CHEBI:142516"/>
        <dbReference type="EC" id="2.7.7.108"/>
    </reaction>
</comment>
<feature type="binding site" evidence="8">
    <location>
        <position position="118"/>
    </location>
    <ligand>
        <name>ATP</name>
        <dbReference type="ChEBI" id="CHEBI:30616"/>
    </ligand>
</feature>
<dbReference type="PANTHER" id="PTHR32057:SF14">
    <property type="entry name" value="PROTEIN ADENYLYLTRANSFERASE SELO, MITOCHONDRIAL"/>
    <property type="match status" value="1"/>
</dbReference>
<comment type="function">
    <text evidence="8">Nucleotidyltransferase involved in the post-translational modification of proteins. It can catalyze the addition of adenosine monophosphate (AMP) or uridine monophosphate (UMP) to a protein, resulting in modifications known as AMPylation and UMPylation.</text>
</comment>
<evidence type="ECO:0000256" key="7">
    <source>
        <dbReference type="ARBA" id="ARBA00022842"/>
    </source>
</evidence>
<evidence type="ECO:0000313" key="9">
    <source>
        <dbReference type="EMBL" id="BAO43038.1"/>
    </source>
</evidence>
<evidence type="ECO:0000256" key="6">
    <source>
        <dbReference type="ARBA" id="ARBA00022840"/>
    </source>
</evidence>
<accession>A0A7U6GG71</accession>
<dbReference type="EC" id="2.7.7.-" evidence="8"/>
<gene>
    <name evidence="8" type="primary">ydiU</name>
    <name evidence="8" type="synonym">selO</name>
    <name evidence="9" type="ORF">TBH_C0089</name>
</gene>
<dbReference type="EC" id="2.7.7.108" evidence="8"/>
<feature type="binding site" evidence="8">
    <location>
        <position position="150"/>
    </location>
    <ligand>
        <name>ATP</name>
        <dbReference type="ChEBI" id="CHEBI:30616"/>
    </ligand>
</feature>
<evidence type="ECO:0000313" key="10">
    <source>
        <dbReference type="Proteomes" id="UP000031631"/>
    </source>
</evidence>
<keyword evidence="3 8" id="KW-0548">Nucleotidyltransferase</keyword>
<dbReference type="PANTHER" id="PTHR32057">
    <property type="entry name" value="PROTEIN ADENYLYLTRANSFERASE SELO, MITOCHONDRIAL"/>
    <property type="match status" value="1"/>
</dbReference>
<keyword evidence="6 8" id="KW-0067">ATP-binding</keyword>
<evidence type="ECO:0000256" key="2">
    <source>
        <dbReference type="ARBA" id="ARBA00022679"/>
    </source>
</evidence>
<organism evidence="9 10">
    <name type="scientific">Thiolapillus brandeum</name>
    <dbReference type="NCBI Taxonomy" id="1076588"/>
    <lineage>
        <taxon>Bacteria</taxon>
        <taxon>Pseudomonadati</taxon>
        <taxon>Pseudomonadota</taxon>
        <taxon>Gammaproteobacteria</taxon>
        <taxon>Chromatiales</taxon>
        <taxon>Sedimenticolaceae</taxon>
        <taxon>Thiolapillus</taxon>
    </lineage>
</organism>
<evidence type="ECO:0000256" key="1">
    <source>
        <dbReference type="ARBA" id="ARBA00009747"/>
    </source>
</evidence>
<comment type="catalytic activity">
    <reaction evidence="8">
        <text>L-tyrosyl-[protein] + UTP = O-(5'-uridylyl)-L-tyrosyl-[protein] + diphosphate</text>
        <dbReference type="Rhea" id="RHEA:83887"/>
        <dbReference type="Rhea" id="RHEA-COMP:10136"/>
        <dbReference type="Rhea" id="RHEA-COMP:20238"/>
        <dbReference type="ChEBI" id="CHEBI:33019"/>
        <dbReference type="ChEBI" id="CHEBI:46398"/>
        <dbReference type="ChEBI" id="CHEBI:46858"/>
        <dbReference type="ChEBI" id="CHEBI:90602"/>
    </reaction>
</comment>
<name>A0A7U6GG71_9GAMM</name>
<keyword evidence="10" id="KW-1185">Reference proteome</keyword>
<dbReference type="AlphaFoldDB" id="A0A7U6GG71"/>
<dbReference type="GO" id="GO:0000287">
    <property type="term" value="F:magnesium ion binding"/>
    <property type="evidence" value="ECO:0007669"/>
    <property type="project" value="UniProtKB-UniRule"/>
</dbReference>
<feature type="binding site" evidence="8">
    <location>
        <position position="117"/>
    </location>
    <ligand>
        <name>ATP</name>
        <dbReference type="ChEBI" id="CHEBI:30616"/>
    </ligand>
</feature>
<dbReference type="KEGG" id="tbn:TBH_C0089"/>
<feature type="binding site" evidence="8">
    <location>
        <position position="138"/>
    </location>
    <ligand>
        <name>ATP</name>
        <dbReference type="ChEBI" id="CHEBI:30616"/>
    </ligand>
</feature>
<dbReference type="EMBL" id="AP012273">
    <property type="protein sequence ID" value="BAO43038.1"/>
    <property type="molecule type" value="Genomic_DNA"/>
</dbReference>
<dbReference type="Proteomes" id="UP000031631">
    <property type="component" value="Chromosome"/>
</dbReference>
<keyword evidence="2 8" id="KW-0808">Transferase</keyword>
<keyword evidence="4 8" id="KW-0479">Metal-binding</keyword>
<feature type="binding site" evidence="8">
    <location>
        <position position="201"/>
    </location>
    <ligand>
        <name>ATP</name>
        <dbReference type="ChEBI" id="CHEBI:30616"/>
    </ligand>
</feature>
<dbReference type="Pfam" id="PF02696">
    <property type="entry name" value="SelO"/>
    <property type="match status" value="1"/>
</dbReference>
<keyword evidence="8" id="KW-0464">Manganese</keyword>
<comment type="catalytic activity">
    <reaction evidence="8">
        <text>L-seryl-[protein] + UTP = O-(5'-uridylyl)-L-seryl-[protein] + diphosphate</text>
        <dbReference type="Rhea" id="RHEA:64604"/>
        <dbReference type="Rhea" id="RHEA-COMP:9863"/>
        <dbReference type="Rhea" id="RHEA-COMP:16635"/>
        <dbReference type="ChEBI" id="CHEBI:29999"/>
        <dbReference type="ChEBI" id="CHEBI:33019"/>
        <dbReference type="ChEBI" id="CHEBI:46398"/>
        <dbReference type="ChEBI" id="CHEBI:156051"/>
    </reaction>
</comment>
<feature type="binding site" evidence="8">
    <location>
        <position position="287"/>
    </location>
    <ligand>
        <name>Mg(2+)</name>
        <dbReference type="ChEBI" id="CHEBI:18420"/>
    </ligand>
</feature>
<sequence>MAGSQDPVFFRKIGGVAEISLSPQHRGMNSNDLSFRNRFASLGEAFFSRINPEPLPDPYLISLNPGAAGMLGLDRRDLDAALIDCFSGNRVPAGAEPLAMLYAGHQFGHFVPQLGDGRAILLGEVKDTAGSLWELQLKGAGMTPYSRSGDGRAVLRSTIREYLGSEAMHGLGIPTTRALCIVGSDEEVYREQIETAAVLARLAPSHLRFGSFEVFYYRDQYKPLEVLSGYLLKHHFPELKDEPNPHLALFRRAVGLTADLLARWQLVGFSHGVMNTDNMSMLGLTLDYGPFGFLDAYDPGFVCNHSDHEGRYSFDNQPAIGRWNLTCLAQAMLPLFAKEPDAAVEMAGEALDEYEPAFMQRYSAGMRAKLGLSMSKSEDHSLVTDLLKIMENNAADYTRCFRALGGFKVEDQGRSCPAAYEFADREAFYHWGRDYAARLRGEGRGDEARERAMNQVNPKYVLRNYLAQQAIEKAMHRDYSEIDRLLKLLSRPFDEQPENEGYAALPPDWAGAISVSCSS</sequence>
<evidence type="ECO:0000256" key="4">
    <source>
        <dbReference type="ARBA" id="ARBA00022723"/>
    </source>
</evidence>
<dbReference type="InterPro" id="IPR003846">
    <property type="entry name" value="SelO"/>
</dbReference>
<feature type="binding site" evidence="8">
    <location>
        <position position="151"/>
    </location>
    <ligand>
        <name>ATP</name>
        <dbReference type="ChEBI" id="CHEBI:30616"/>
    </ligand>
</feature>
<dbReference type="GO" id="GO:0005524">
    <property type="term" value="F:ATP binding"/>
    <property type="evidence" value="ECO:0007669"/>
    <property type="project" value="UniProtKB-UniRule"/>
</dbReference>
<dbReference type="GO" id="GO:0030145">
    <property type="term" value="F:manganese ion binding"/>
    <property type="evidence" value="ECO:0007669"/>
    <property type="project" value="UniProtKB-UniRule"/>
</dbReference>
<comment type="catalytic activity">
    <reaction evidence="8">
        <text>L-threonyl-[protein] + ATP = 3-O-(5'-adenylyl)-L-threonyl-[protein] + diphosphate</text>
        <dbReference type="Rhea" id="RHEA:54292"/>
        <dbReference type="Rhea" id="RHEA-COMP:11060"/>
        <dbReference type="Rhea" id="RHEA-COMP:13847"/>
        <dbReference type="ChEBI" id="CHEBI:30013"/>
        <dbReference type="ChEBI" id="CHEBI:30616"/>
        <dbReference type="ChEBI" id="CHEBI:33019"/>
        <dbReference type="ChEBI" id="CHEBI:138113"/>
        <dbReference type="EC" id="2.7.7.108"/>
    </reaction>
</comment>
<feature type="binding site" evidence="8">
    <location>
        <position position="287"/>
    </location>
    <ligand>
        <name>ATP</name>
        <dbReference type="ChEBI" id="CHEBI:30616"/>
    </ligand>
</feature>